<dbReference type="Pfam" id="PF00144">
    <property type="entry name" value="Beta-lactamase"/>
    <property type="match status" value="1"/>
</dbReference>
<dbReference type="PANTHER" id="PTHR46825">
    <property type="entry name" value="D-ALANYL-D-ALANINE-CARBOXYPEPTIDASE/ENDOPEPTIDASE AMPH"/>
    <property type="match status" value="1"/>
</dbReference>
<feature type="domain" description="Beta-lactamase-related" evidence="3">
    <location>
        <begin position="9"/>
        <end position="319"/>
    </location>
</feature>
<dbReference type="PANTHER" id="PTHR46825:SF11">
    <property type="entry name" value="PENICILLIN-BINDING PROTEIN 4"/>
    <property type="match status" value="1"/>
</dbReference>
<name>A0ABX2F4V3_9PSEU</name>
<proteinExistence type="predicted"/>
<reference evidence="4 5" key="1">
    <citation type="submission" date="2020-01" db="EMBL/GenBank/DDBJ databases">
        <title>Kibdelosporangium persica a novel Actinomycetes from a hot desert in Iran.</title>
        <authorList>
            <person name="Safaei N."/>
            <person name="Zaburannyi N."/>
            <person name="Mueller R."/>
            <person name="Wink J."/>
        </authorList>
    </citation>
    <scope>NUCLEOTIDE SEQUENCE [LARGE SCALE GENOMIC DNA]</scope>
    <source>
        <strain evidence="4 5">4NS15</strain>
    </source>
</reference>
<dbReference type="InterPro" id="IPR050491">
    <property type="entry name" value="AmpC-like"/>
</dbReference>
<organism evidence="4 5">
    <name type="scientific">Kibdelosporangium persicum</name>
    <dbReference type="NCBI Taxonomy" id="2698649"/>
    <lineage>
        <taxon>Bacteria</taxon>
        <taxon>Bacillati</taxon>
        <taxon>Actinomycetota</taxon>
        <taxon>Actinomycetes</taxon>
        <taxon>Pseudonocardiales</taxon>
        <taxon>Pseudonocardiaceae</taxon>
        <taxon>Kibdelosporangium</taxon>
    </lineage>
</organism>
<accession>A0ABX2F4V3</accession>
<evidence type="ECO:0000256" key="2">
    <source>
        <dbReference type="ARBA" id="ARBA00023136"/>
    </source>
</evidence>
<evidence type="ECO:0000259" key="3">
    <source>
        <dbReference type="Pfam" id="PF00144"/>
    </source>
</evidence>
<protein>
    <submittedName>
        <fullName evidence="4">Serine hydrolase</fullName>
    </submittedName>
</protein>
<gene>
    <name evidence="4" type="ORF">GC106_34320</name>
</gene>
<keyword evidence="4" id="KW-0378">Hydrolase</keyword>
<dbReference type="EMBL" id="JAAATY010000009">
    <property type="protein sequence ID" value="NRN66213.1"/>
    <property type="molecule type" value="Genomic_DNA"/>
</dbReference>
<comment type="subcellular location">
    <subcellularLocation>
        <location evidence="1">Membrane</location>
    </subcellularLocation>
</comment>
<dbReference type="InterPro" id="IPR012338">
    <property type="entry name" value="Beta-lactam/transpept-like"/>
</dbReference>
<dbReference type="Gene3D" id="3.40.710.10">
    <property type="entry name" value="DD-peptidase/beta-lactamase superfamily"/>
    <property type="match status" value="1"/>
</dbReference>
<evidence type="ECO:0000313" key="5">
    <source>
        <dbReference type="Proteomes" id="UP000763557"/>
    </source>
</evidence>
<evidence type="ECO:0000313" key="4">
    <source>
        <dbReference type="EMBL" id="NRN66213.1"/>
    </source>
</evidence>
<dbReference type="SUPFAM" id="SSF56601">
    <property type="entry name" value="beta-lactamase/transpeptidase-like"/>
    <property type="match status" value="1"/>
</dbReference>
<evidence type="ECO:0000256" key="1">
    <source>
        <dbReference type="ARBA" id="ARBA00004370"/>
    </source>
</evidence>
<keyword evidence="5" id="KW-1185">Reference proteome</keyword>
<dbReference type="RefSeq" id="WP_173131813.1">
    <property type="nucleotide sequence ID" value="NZ_CBCSGW010000060.1"/>
</dbReference>
<sequence>MVAEEVERIAGETGFTGVVSVDRRGAVEFAKAYGYAHRGLEIPNTLDTRFGIASGTKGLTALTVMSLIADGVLELSTTARSVLGADLPLIDDAVTVEHLLGHRSGIGDYYDENTHGDISDYLLPAPHHELLDTEQYVAVLDGHPQEFIPGTDFKYNNGGYVVLALIAERTSGTPFHTLVRERVCVPAGMTSTEFLRADEPGPRTALGYVHIDGVCRTNVFHLPIRGTGDGGIYSTAPDFTRFWPALHEGAIVPPDQVELMTRPRSDYPEQDLRYGLGFWLPAGKNTVMLEGYDVGVSFRSTHNPESGLTYTVISNDAEGAWPIARRLSEILD</sequence>
<dbReference type="InterPro" id="IPR001466">
    <property type="entry name" value="Beta-lactam-related"/>
</dbReference>
<keyword evidence="2" id="KW-0472">Membrane</keyword>
<comment type="caution">
    <text evidence="4">The sequence shown here is derived from an EMBL/GenBank/DDBJ whole genome shotgun (WGS) entry which is preliminary data.</text>
</comment>
<dbReference type="Proteomes" id="UP000763557">
    <property type="component" value="Unassembled WGS sequence"/>
</dbReference>
<dbReference type="GO" id="GO:0016787">
    <property type="term" value="F:hydrolase activity"/>
    <property type="evidence" value="ECO:0007669"/>
    <property type="project" value="UniProtKB-KW"/>
</dbReference>